<organism evidence="3">
    <name type="scientific">Spodoptera frugiperda</name>
    <name type="common">Fall armyworm</name>
    <dbReference type="NCBI Taxonomy" id="7108"/>
    <lineage>
        <taxon>Eukaryota</taxon>
        <taxon>Metazoa</taxon>
        <taxon>Ecdysozoa</taxon>
        <taxon>Arthropoda</taxon>
        <taxon>Hexapoda</taxon>
        <taxon>Insecta</taxon>
        <taxon>Pterygota</taxon>
        <taxon>Neoptera</taxon>
        <taxon>Endopterygota</taxon>
        <taxon>Lepidoptera</taxon>
        <taxon>Glossata</taxon>
        <taxon>Ditrysia</taxon>
        <taxon>Noctuoidea</taxon>
        <taxon>Noctuidae</taxon>
        <taxon>Amphipyrinae</taxon>
        <taxon>Spodoptera</taxon>
    </lineage>
</organism>
<feature type="compositionally biased region" description="Basic and acidic residues" evidence="1">
    <location>
        <begin position="193"/>
        <end position="208"/>
    </location>
</feature>
<feature type="region of interest" description="Disordered" evidence="1">
    <location>
        <begin position="490"/>
        <end position="557"/>
    </location>
</feature>
<sequence>MRSWFVLVLFGSLLVQILSRPQQAEYSNDSSDVDEAEEEEESEPAAEDLLSEEDESRLTENEPGVQEEAEVPRSRHLLDLTESRYLQRNTADDRLARTKTDNDLTDAKLDRTRETREDSLEASHFNEPLQQFPRSRQSNTYIESTDDQQEATQHLTNRDVNKSNRVIQDPADNQINKRTVEFEGQSNEEGEMLFEKNRDQISKADKNEYSNSDASDPNDQSRYYKRYYNTLQTENRDNMIEDKNRDNVPYASRDRRDIKEADPVDTPNVSNNPGSKENNEKTDSEDEETAIKRHIKKLSGEELDQLLNSLTDEKRELLKKIIDDVDGSDNAFINKREITKKAGAVEENNYIENCQSDLSKVQGGSPVSDLNTEPSPVTNSETTEINNKQPEGGPTESVDLSTPKTAETSVSSANKVELRNDEAIQQKKSDSSLNTFTINLDPKNQGEIVANVQVTTKTENKREVNLDDLEAFDEPKVMENDLSLQNAQDYGGEQGYFCPQEDSLSKLDDDQQIHQEGKAFKREAYPEKQPDLSESMKSLEESFPNSNSYEDSAPYSGPLVRVKRKNSDQIIKKRAAGLLPDAKVGYFPYKAENEDEDNDEGNEFDDEGFYDRTSNFANGNKALEDEVANADNAIPTKNTIDNSKLPRENLESDTMSLGSDTDSVLSGVEGVDDNLMFSSGTRNRRTAEDGPNGSAEAKLEPSTSLLESELKSVSENYFNAPHYQENDAFGALPRNYDGDLARYKRIRRVKQSHNTQELAAPSDG</sequence>
<feature type="compositionally biased region" description="Polar residues" evidence="1">
    <location>
        <begin position="128"/>
        <end position="143"/>
    </location>
</feature>
<dbReference type="AlphaFoldDB" id="A0A2H1WB19"/>
<feature type="compositionally biased region" description="Basic and acidic residues" evidence="1">
    <location>
        <begin position="234"/>
        <end position="262"/>
    </location>
</feature>
<feature type="compositionally biased region" description="Polar residues" evidence="1">
    <location>
        <begin position="652"/>
        <end position="664"/>
    </location>
</feature>
<reference evidence="3" key="1">
    <citation type="submission" date="2016-07" db="EMBL/GenBank/DDBJ databases">
        <authorList>
            <person name="Bretaudeau A."/>
        </authorList>
    </citation>
    <scope>NUCLEOTIDE SEQUENCE</scope>
    <source>
        <strain evidence="3">Rice</strain>
        <tissue evidence="3">Whole body</tissue>
    </source>
</reference>
<name>A0A2H1WB19_SPOFR</name>
<evidence type="ECO:0000256" key="2">
    <source>
        <dbReference type="SAM" id="SignalP"/>
    </source>
</evidence>
<feature type="compositionally biased region" description="Polar residues" evidence="1">
    <location>
        <begin position="398"/>
        <end position="414"/>
    </location>
</feature>
<keyword evidence="2" id="KW-0732">Signal</keyword>
<feature type="compositionally biased region" description="Polar residues" evidence="1">
    <location>
        <begin position="163"/>
        <end position="177"/>
    </location>
</feature>
<feature type="compositionally biased region" description="Polar residues" evidence="1">
    <location>
        <begin position="267"/>
        <end position="276"/>
    </location>
</feature>
<accession>A0A2H1WB19</accession>
<feature type="compositionally biased region" description="Acidic residues" evidence="1">
    <location>
        <begin position="31"/>
        <end position="55"/>
    </location>
</feature>
<feature type="compositionally biased region" description="Basic and acidic residues" evidence="1">
    <location>
        <begin position="70"/>
        <end position="82"/>
    </location>
</feature>
<dbReference type="EMBL" id="ODYU01007459">
    <property type="protein sequence ID" value="SOQ50250.1"/>
    <property type="molecule type" value="Genomic_DNA"/>
</dbReference>
<feature type="compositionally biased region" description="Polar residues" evidence="1">
    <location>
        <begin position="209"/>
        <end position="221"/>
    </location>
</feature>
<feature type="region of interest" description="Disordered" evidence="1">
    <location>
        <begin position="22"/>
        <end position="82"/>
    </location>
</feature>
<evidence type="ECO:0000313" key="3">
    <source>
        <dbReference type="EMBL" id="SOQ50250.1"/>
    </source>
</evidence>
<feature type="compositionally biased region" description="Basic and acidic residues" evidence="1">
    <location>
        <begin position="503"/>
        <end position="531"/>
    </location>
</feature>
<feature type="chain" id="PRO_5043590490" evidence="2">
    <location>
        <begin position="20"/>
        <end position="764"/>
    </location>
</feature>
<gene>
    <name evidence="3" type="ORF">SFRICE_003831</name>
</gene>
<feature type="compositionally biased region" description="Basic and acidic residues" evidence="1">
    <location>
        <begin position="105"/>
        <end position="121"/>
    </location>
</feature>
<feature type="region of interest" description="Disordered" evidence="1">
    <location>
        <begin position="105"/>
        <end position="290"/>
    </location>
</feature>
<feature type="compositionally biased region" description="Polar residues" evidence="1">
    <location>
        <begin position="368"/>
        <end position="389"/>
    </location>
</feature>
<feature type="signal peptide" evidence="2">
    <location>
        <begin position="1"/>
        <end position="19"/>
    </location>
</feature>
<protein>
    <submittedName>
        <fullName evidence="3">SFRICE_003831</fullName>
    </submittedName>
</protein>
<feature type="region of interest" description="Disordered" evidence="1">
    <location>
        <begin position="357"/>
        <end position="422"/>
    </location>
</feature>
<proteinExistence type="predicted"/>
<feature type="region of interest" description="Disordered" evidence="1">
    <location>
        <begin position="629"/>
        <end position="707"/>
    </location>
</feature>
<evidence type="ECO:0000256" key="1">
    <source>
        <dbReference type="SAM" id="MobiDB-lite"/>
    </source>
</evidence>